<gene>
    <name evidence="7" type="ORF">D7318_22525</name>
    <name evidence="6" type="ORF">D7319_18290</name>
</gene>
<feature type="domain" description="Carrier" evidence="5">
    <location>
        <begin position="524"/>
        <end position="599"/>
    </location>
</feature>
<keyword evidence="8" id="KW-1185">Reference proteome</keyword>
<sequence>MPGTCVHHLFEAQASLTPDAVAVVSDGGVLTYRELDERAARCAQLLAEAGIGAERLVAVVMEPSPGLLVTMLAVWKAGGVYVPVDPSLPDDVAEAMIKDIGASLLVRDGSVTVAPSGVPVVDLEQVGLSDRPTTAPPPAVDPSNLAYCVFTSGSTGKPKPVAVTHASFANHAVSLRDELKLVPSDRFLQSTPIAFDAALEEIMPAWVTGAAVVMPDQRHFTSLEFTELIDRLAVTGVSLPSAYWHQWVDDLTSGLVSLPASLRIVFIGGDKILVDKLAAWYRIPGAESIDWVSDYGPTEASISVALYRPEPDELSGPGRSDYALAPIGRPFAQATFHILDDDMRPVPDGTPGDIWLAGPPLARGYHAAPAATADRFLPDPQGPPGSRMYRTGDRGSRRSDGTLLFLGRSDRQVKVRGHRVEPGQVESAMHHCAGVRDVVVISVEDPPFGSRLIAYVEAEDGVSEAAIRADISGRLSEAVVPRSIVLLDRIPRSPLNGKAVRSALPPVAPPHADDTGRADRTGQAGMTTLERVVALLVSDVLGGRSPSRDEDFFAAGGDSLRGLQLLSRVADVTGVGLSFAQLRMAPHVAGVAALVKRAHGRDASESAVVPSHERDDRCLASRGQQALWFLDRVHRGAPTYAVVLGYRIRGPLDLDRLDAALTGIVARHEALRTVFEEGNGRVWQRIRPASPVRTEVTVAADADKAGRLAEEEARRPFDLSAGPLLRSACYRVDAEDHLWLLNVHHAVFDAWSLAVFWREFAMLYAGRPLPEPTIQYADYCAWQERWLRGAEAEGQRDHWRARLEGDPPAVEPGLPRGSGKRSGTEGFALPLPPEAVDPTAVERVARACGSTAFTVLLAAFLATLRRTGGVDDVVVGVPMAGRNRPGTEDLIGYLVNTVPLRMRFTAGMTFRELVGRTDEALAEALTHQELPLADVVASLPRRAGGQRPLFHAMFALQSTPLDIEGGIEGLDIAEQFIHQGTAKAALTWSVRQHSAGLAGEVEYAADRFDQTSARGWQNTLLTLLAGGLADPGARLDELPVPTGEGGSPGSPSADQ</sequence>
<reference evidence="8 9" key="1">
    <citation type="submission" date="2018-09" db="EMBL/GenBank/DDBJ databases">
        <title>Streptomyces sp. nov. DS1-2, an endophytic actinomycete isolated from roots of Dendrobium scabrilingue.</title>
        <authorList>
            <person name="Kuncharoen N."/>
            <person name="Kudo T."/>
            <person name="Ohkuma M."/>
            <person name="Yuki M."/>
            <person name="Tanasupawat S."/>
        </authorList>
    </citation>
    <scope>NUCLEOTIDE SEQUENCE [LARGE SCALE GENOMIC DNA]</scope>
    <source>
        <strain evidence="6 9">AZ1-7</strain>
        <strain evidence="7 8">DS1-2</strain>
    </source>
</reference>
<dbReference type="InterPro" id="IPR001242">
    <property type="entry name" value="Condensation_dom"/>
</dbReference>
<accession>A0A3A9W2Y3</accession>
<dbReference type="SUPFAM" id="SSF52777">
    <property type="entry name" value="CoA-dependent acyltransferases"/>
    <property type="match status" value="2"/>
</dbReference>
<dbReference type="Proteomes" id="UP000268652">
    <property type="component" value="Unassembled WGS sequence"/>
</dbReference>
<dbReference type="Gene3D" id="3.30.300.30">
    <property type="match status" value="1"/>
</dbReference>
<dbReference type="SUPFAM" id="SSF47336">
    <property type="entry name" value="ACP-like"/>
    <property type="match status" value="1"/>
</dbReference>
<dbReference type="Gene3D" id="3.40.50.12780">
    <property type="entry name" value="N-terminal domain of ligase-like"/>
    <property type="match status" value="1"/>
</dbReference>
<dbReference type="GO" id="GO:0043041">
    <property type="term" value="P:amino acid activation for nonribosomal peptide biosynthetic process"/>
    <property type="evidence" value="ECO:0007669"/>
    <property type="project" value="TreeGrafter"/>
</dbReference>
<dbReference type="GO" id="GO:0031177">
    <property type="term" value="F:phosphopantetheine binding"/>
    <property type="evidence" value="ECO:0007669"/>
    <property type="project" value="TreeGrafter"/>
</dbReference>
<comment type="cofactor">
    <cofactor evidence="1">
        <name>pantetheine 4'-phosphate</name>
        <dbReference type="ChEBI" id="CHEBI:47942"/>
    </cofactor>
</comment>
<feature type="region of interest" description="Disordered" evidence="4">
    <location>
        <begin position="498"/>
        <end position="522"/>
    </location>
</feature>
<dbReference type="NCBIfam" id="TIGR01733">
    <property type="entry name" value="AA-adenyl-dom"/>
    <property type="match status" value="1"/>
</dbReference>
<evidence type="ECO:0000256" key="2">
    <source>
        <dbReference type="ARBA" id="ARBA00022450"/>
    </source>
</evidence>
<evidence type="ECO:0000256" key="4">
    <source>
        <dbReference type="SAM" id="MobiDB-lite"/>
    </source>
</evidence>
<dbReference type="InterPro" id="IPR023213">
    <property type="entry name" value="CAT-like_dom_sf"/>
</dbReference>
<dbReference type="OrthoDB" id="2472181at2"/>
<dbReference type="InterPro" id="IPR036736">
    <property type="entry name" value="ACP-like_sf"/>
</dbReference>
<dbReference type="CDD" id="cd19531">
    <property type="entry name" value="LCL_NRPS-like"/>
    <property type="match status" value="1"/>
</dbReference>
<dbReference type="GO" id="GO:0003824">
    <property type="term" value="F:catalytic activity"/>
    <property type="evidence" value="ECO:0007669"/>
    <property type="project" value="InterPro"/>
</dbReference>
<dbReference type="InterPro" id="IPR025110">
    <property type="entry name" value="AMP-bd_C"/>
</dbReference>
<dbReference type="Gene3D" id="3.30.559.30">
    <property type="entry name" value="Nonribosomal peptide synthetase, condensation domain"/>
    <property type="match status" value="1"/>
</dbReference>
<evidence type="ECO:0000256" key="3">
    <source>
        <dbReference type="ARBA" id="ARBA00022553"/>
    </source>
</evidence>
<dbReference type="EMBL" id="RBDX01000014">
    <property type="protein sequence ID" value="RKN07611.1"/>
    <property type="molecule type" value="Genomic_DNA"/>
</dbReference>
<evidence type="ECO:0000313" key="8">
    <source>
        <dbReference type="Proteomes" id="UP000268652"/>
    </source>
</evidence>
<dbReference type="GO" id="GO:0044550">
    <property type="term" value="P:secondary metabolite biosynthetic process"/>
    <property type="evidence" value="ECO:0007669"/>
    <property type="project" value="TreeGrafter"/>
</dbReference>
<feature type="compositionally biased region" description="Basic and acidic residues" evidence="4">
    <location>
        <begin position="511"/>
        <end position="520"/>
    </location>
</feature>
<evidence type="ECO:0000313" key="7">
    <source>
        <dbReference type="EMBL" id="RKN18334.1"/>
    </source>
</evidence>
<dbReference type="FunFam" id="3.40.50.980:FF:000001">
    <property type="entry name" value="Non-ribosomal peptide synthetase"/>
    <property type="match status" value="1"/>
</dbReference>
<comment type="caution">
    <text evidence="6">The sequence shown here is derived from an EMBL/GenBank/DDBJ whole genome shotgun (WGS) entry which is preliminary data.</text>
</comment>
<dbReference type="InterPro" id="IPR042099">
    <property type="entry name" value="ANL_N_sf"/>
</dbReference>
<keyword evidence="3" id="KW-0597">Phosphoprotein</keyword>
<dbReference type="GO" id="GO:0005737">
    <property type="term" value="C:cytoplasm"/>
    <property type="evidence" value="ECO:0007669"/>
    <property type="project" value="TreeGrafter"/>
</dbReference>
<feature type="compositionally biased region" description="Basic and acidic residues" evidence="4">
    <location>
        <begin position="390"/>
        <end position="400"/>
    </location>
</feature>
<dbReference type="GO" id="GO:0008610">
    <property type="term" value="P:lipid biosynthetic process"/>
    <property type="evidence" value="ECO:0007669"/>
    <property type="project" value="UniProtKB-ARBA"/>
</dbReference>
<dbReference type="InterPro" id="IPR000873">
    <property type="entry name" value="AMP-dep_synth/lig_dom"/>
</dbReference>
<keyword evidence="2" id="KW-0596">Phosphopantetheine</keyword>
<feature type="region of interest" description="Disordered" evidence="4">
    <location>
        <begin position="801"/>
        <end position="826"/>
    </location>
</feature>
<dbReference type="InterPro" id="IPR010071">
    <property type="entry name" value="AA_adenyl_dom"/>
</dbReference>
<feature type="region of interest" description="Disordered" evidence="4">
    <location>
        <begin position="374"/>
        <end position="401"/>
    </location>
</feature>
<dbReference type="PANTHER" id="PTHR45527:SF1">
    <property type="entry name" value="FATTY ACID SYNTHASE"/>
    <property type="match status" value="1"/>
</dbReference>
<dbReference type="CDD" id="cd05930">
    <property type="entry name" value="A_NRPS"/>
    <property type="match status" value="1"/>
</dbReference>
<proteinExistence type="predicted"/>
<dbReference type="InterPro" id="IPR009081">
    <property type="entry name" value="PP-bd_ACP"/>
</dbReference>
<dbReference type="PROSITE" id="PS50075">
    <property type="entry name" value="CARRIER"/>
    <property type="match status" value="1"/>
</dbReference>
<dbReference type="SUPFAM" id="SSF56801">
    <property type="entry name" value="Acetyl-CoA synthetase-like"/>
    <property type="match status" value="1"/>
</dbReference>
<evidence type="ECO:0000256" key="1">
    <source>
        <dbReference type="ARBA" id="ARBA00001957"/>
    </source>
</evidence>
<protein>
    <submittedName>
        <fullName evidence="6">Amino acid adenylation domain-containing protein</fullName>
    </submittedName>
</protein>
<dbReference type="InterPro" id="IPR045851">
    <property type="entry name" value="AMP-bd_C_sf"/>
</dbReference>
<dbReference type="Pfam" id="PF00550">
    <property type="entry name" value="PP-binding"/>
    <property type="match status" value="1"/>
</dbReference>
<dbReference type="Pfam" id="PF00668">
    <property type="entry name" value="Condensation"/>
    <property type="match status" value="1"/>
</dbReference>
<evidence type="ECO:0000313" key="9">
    <source>
        <dbReference type="Proteomes" id="UP000275024"/>
    </source>
</evidence>
<evidence type="ECO:0000313" key="6">
    <source>
        <dbReference type="EMBL" id="RKN07611.1"/>
    </source>
</evidence>
<feature type="region of interest" description="Disordered" evidence="4">
    <location>
        <begin position="1032"/>
        <end position="1055"/>
    </location>
</feature>
<name>A0A3A9W2Y3_9ACTN</name>
<dbReference type="PANTHER" id="PTHR45527">
    <property type="entry name" value="NONRIBOSOMAL PEPTIDE SYNTHETASE"/>
    <property type="match status" value="1"/>
</dbReference>
<dbReference type="Proteomes" id="UP000275024">
    <property type="component" value="Unassembled WGS sequence"/>
</dbReference>
<dbReference type="EMBL" id="RBDY01000020">
    <property type="protein sequence ID" value="RKN18334.1"/>
    <property type="molecule type" value="Genomic_DNA"/>
</dbReference>
<dbReference type="Pfam" id="PF13193">
    <property type="entry name" value="AMP-binding_C"/>
    <property type="match status" value="1"/>
</dbReference>
<dbReference type="InterPro" id="IPR006162">
    <property type="entry name" value="Ppantetheine_attach_site"/>
</dbReference>
<evidence type="ECO:0000259" key="5">
    <source>
        <dbReference type="PROSITE" id="PS50075"/>
    </source>
</evidence>
<dbReference type="PROSITE" id="PS00012">
    <property type="entry name" value="PHOSPHOPANTETHEINE"/>
    <property type="match status" value="1"/>
</dbReference>
<dbReference type="RefSeq" id="WP_120698997.1">
    <property type="nucleotide sequence ID" value="NZ_RBDX01000014.1"/>
</dbReference>
<dbReference type="Pfam" id="PF00501">
    <property type="entry name" value="AMP-binding"/>
    <property type="match status" value="1"/>
</dbReference>
<organism evidence="6 9">
    <name type="scientific">Streptomyces radicis</name>
    <dbReference type="NCBI Taxonomy" id="1750517"/>
    <lineage>
        <taxon>Bacteria</taxon>
        <taxon>Bacillati</taxon>
        <taxon>Actinomycetota</taxon>
        <taxon>Actinomycetes</taxon>
        <taxon>Kitasatosporales</taxon>
        <taxon>Streptomycetaceae</taxon>
        <taxon>Streptomyces</taxon>
    </lineage>
</organism>
<dbReference type="Gene3D" id="3.30.559.10">
    <property type="entry name" value="Chloramphenicol acetyltransferase-like domain"/>
    <property type="match status" value="1"/>
</dbReference>
<dbReference type="AlphaFoldDB" id="A0A3A9W2Y3"/>
<dbReference type="Gene3D" id="1.10.1200.10">
    <property type="entry name" value="ACP-like"/>
    <property type="match status" value="1"/>
</dbReference>